<keyword evidence="6 8" id="KW-0238">DNA-binding</keyword>
<feature type="region of interest" description="Disordered" evidence="10">
    <location>
        <begin position="820"/>
        <end position="868"/>
    </location>
</feature>
<comment type="subunit">
    <text evidence="8">Heterotetramer, composed of two GyrA and two GyrB chains. In the heterotetramer, GyrA contains the active site tyrosine that forms a transient covalent intermediate with DNA, while GyrB binds cofactors and catalyzes ATP hydrolysis.</text>
</comment>
<comment type="function">
    <text evidence="8">A type II topoisomerase that negatively supercoils closed circular double-stranded (ds) DNA in an ATP-dependent manner to modulate DNA topology and maintain chromosomes in an underwound state. Negative supercoiling favors strand separation, and DNA replication, transcription, recombination and repair, all of which involve strand separation. Also able to catalyze the interconversion of other topological isomers of dsDNA rings, including catenanes and knotted rings. Type II topoisomerases break and join 2 DNA strands simultaneously in an ATP-dependent manner.</text>
</comment>
<comment type="miscellaneous">
    <text evidence="8">Few gyrases are as efficient as E.coli at forming negative supercoils. Not all organisms have 2 type II topoisomerases; in organisms with a single type II topoisomerase this enzyme also has to decatenate newly replicated chromosomes.</text>
</comment>
<dbReference type="GO" id="GO:0003918">
    <property type="term" value="F:DNA topoisomerase type II (double strand cut, ATP-hydrolyzing) activity"/>
    <property type="evidence" value="ECO:0007669"/>
    <property type="project" value="UniProtKB-EC"/>
</dbReference>
<dbReference type="PROSITE" id="PS52040">
    <property type="entry name" value="TOPO_IIA"/>
    <property type="match status" value="1"/>
</dbReference>
<proteinExistence type="inferred from homology"/>
<dbReference type="InterPro" id="IPR013757">
    <property type="entry name" value="Topo_IIA_A_a_sf"/>
</dbReference>
<dbReference type="Gene3D" id="3.30.1360.40">
    <property type="match status" value="1"/>
</dbReference>
<sequence length="868" mass="97621">MTEHTENPQEGRIVQINIEEQMKTAYIDYSMSVIVGRALPDVRDGLKPVHRRVLFGMSELGNNSNKPYKKSARIVGDVMGKYHPHGDSSIYNTIVRMAQPWSMRYMLVDGQGNFGSVDGDMPAAMRYTEIRLQKIAEAMLEDIDKETVDFTLNFDDTLEEPTVLPTRIPNLLINGASGIAVGMATNIMPHNLTEVIDGAIAYVDNRDITVEELIKHVKAPDFPTGGVIYGFDGVKKGFETGSGRVVVRGKITSETTKAGKEKLVIYELPYQINKAILHQKIAQLVNDKIIEGISDVRDESDRDGMRLVIDLKREAIANVIINQLFKYSELQTSYGINNVALVKGRPRVLNLKEMLAEFIEFRHEVVVRRTRYDLRKAEEKAHILEGYLIALDHLDQVIALIRASKTPDEAKEGLMTQFNLTEIQSKAILELRLQRLTGMERDKIKEEYNEIMKLIAYLRNVLSDEGLRFQIIKEELEDVKKKFGDERKTEIQYLASEMRIEDIIAEEDVVITISHLGYIKRTSAYDYRQQKRGGRGAIGGRTREEDYIEHLFVASTHHTMLFFTEQGRCYWLKVYEIPEGEKQGKGRAIQNLITLPSDDKIRAIIDIKDLGDKDFINNHYIVLCTKNGTIKKTLLEEFSRPRQNGVNAITINEGDQLLEAKLTNGNSEIMMAIKSGRAIRFPENTVRDTGRGAIGVRGIEVDNDKDEVVGMICVNKEDEARTIMVVSEKGFGKRTNIEEYRITNRGGKGVKTINITEKTGNLIAILDVTDKDDLMITCKSGITIRMAIDSIREAGRATQGVRLIRLDDSDEIAAVARLDEQEEETVTGEEGEAGSIDGIVAAAESDENNIAPDSEEDNDTATPDAEQE</sequence>
<evidence type="ECO:0000256" key="3">
    <source>
        <dbReference type="ARBA" id="ARBA00022741"/>
    </source>
</evidence>
<comment type="subcellular location">
    <subcellularLocation>
        <location evidence="8">Cytoplasm</location>
    </subcellularLocation>
</comment>
<feature type="active site" description="O-(5'-phospho-DNA)-tyrosine intermediate" evidence="8 9">
    <location>
        <position position="127"/>
    </location>
</feature>
<dbReference type="InterPro" id="IPR035516">
    <property type="entry name" value="Gyrase/topoIV_suA_C"/>
</dbReference>
<dbReference type="HAMAP" id="MF_01897">
    <property type="entry name" value="GyrA"/>
    <property type="match status" value="1"/>
</dbReference>
<evidence type="ECO:0000259" key="11">
    <source>
        <dbReference type="PROSITE" id="PS52040"/>
    </source>
</evidence>
<evidence type="ECO:0000313" key="13">
    <source>
        <dbReference type="Proteomes" id="UP001549749"/>
    </source>
</evidence>
<dbReference type="InterPro" id="IPR013758">
    <property type="entry name" value="Topo_IIA_A/C_ab"/>
</dbReference>
<evidence type="ECO:0000256" key="4">
    <source>
        <dbReference type="ARBA" id="ARBA00022840"/>
    </source>
</evidence>
<feature type="short sequence motif" description="GyrA-box" evidence="8">
    <location>
        <begin position="530"/>
        <end position="536"/>
    </location>
</feature>
<keyword evidence="7 8" id="KW-0413">Isomerase</keyword>
<evidence type="ECO:0000313" key="12">
    <source>
        <dbReference type="EMBL" id="MET6997208.1"/>
    </source>
</evidence>
<dbReference type="Pfam" id="PF03989">
    <property type="entry name" value="DNA_gyraseA_C"/>
    <property type="match status" value="6"/>
</dbReference>
<evidence type="ECO:0000256" key="2">
    <source>
        <dbReference type="ARBA" id="ARBA00008263"/>
    </source>
</evidence>
<dbReference type="Gene3D" id="3.90.199.10">
    <property type="entry name" value="Topoisomerase II, domain 5"/>
    <property type="match status" value="1"/>
</dbReference>
<keyword evidence="4 8" id="KW-0067">ATP-binding</keyword>
<dbReference type="SMART" id="SM00434">
    <property type="entry name" value="TOP4c"/>
    <property type="match status" value="1"/>
</dbReference>
<gene>
    <name evidence="8 12" type="primary">gyrA</name>
    <name evidence="12" type="ORF">ABR189_07495</name>
</gene>
<accession>A0ABV2T2F6</accession>
<comment type="similarity">
    <text evidence="2 8">Belongs to the type II topoisomerase GyrA/ParC subunit family.</text>
</comment>
<dbReference type="PANTHER" id="PTHR43493">
    <property type="entry name" value="DNA GYRASE/TOPOISOMERASE SUBUNIT A"/>
    <property type="match status" value="1"/>
</dbReference>
<evidence type="ECO:0000256" key="6">
    <source>
        <dbReference type="ARBA" id="ARBA00023125"/>
    </source>
</evidence>
<feature type="compositionally biased region" description="Acidic residues" evidence="10">
    <location>
        <begin position="853"/>
        <end position="868"/>
    </location>
</feature>
<keyword evidence="8" id="KW-0963">Cytoplasm</keyword>
<dbReference type="NCBIfam" id="TIGR01063">
    <property type="entry name" value="gyrA"/>
    <property type="match status" value="1"/>
</dbReference>
<evidence type="ECO:0000256" key="9">
    <source>
        <dbReference type="PROSITE-ProRule" id="PRU01384"/>
    </source>
</evidence>
<keyword evidence="5 8" id="KW-0799">Topoisomerase</keyword>
<dbReference type="SUPFAM" id="SSF101904">
    <property type="entry name" value="GyrA/ParC C-terminal domain-like"/>
    <property type="match status" value="1"/>
</dbReference>
<evidence type="ECO:0000256" key="5">
    <source>
        <dbReference type="ARBA" id="ARBA00023029"/>
    </source>
</evidence>
<dbReference type="NCBIfam" id="NF004043">
    <property type="entry name" value="PRK05560.1"/>
    <property type="match status" value="1"/>
</dbReference>
<feature type="compositionally biased region" description="Acidic residues" evidence="10">
    <location>
        <begin position="820"/>
        <end position="832"/>
    </location>
</feature>
<dbReference type="Gene3D" id="1.10.268.10">
    <property type="entry name" value="Topoisomerase, domain 3"/>
    <property type="match status" value="1"/>
</dbReference>
<dbReference type="EMBL" id="JBEXAC010000001">
    <property type="protein sequence ID" value="MET6997208.1"/>
    <property type="molecule type" value="Genomic_DNA"/>
</dbReference>
<dbReference type="InterPro" id="IPR013760">
    <property type="entry name" value="Topo_IIA-like_dom_sf"/>
</dbReference>
<organism evidence="12 13">
    <name type="scientific">Chitinophaga defluvii</name>
    <dbReference type="NCBI Taxonomy" id="3163343"/>
    <lineage>
        <taxon>Bacteria</taxon>
        <taxon>Pseudomonadati</taxon>
        <taxon>Bacteroidota</taxon>
        <taxon>Chitinophagia</taxon>
        <taxon>Chitinophagales</taxon>
        <taxon>Chitinophagaceae</taxon>
        <taxon>Chitinophaga</taxon>
    </lineage>
</organism>
<dbReference type="SUPFAM" id="SSF56719">
    <property type="entry name" value="Type II DNA topoisomerase"/>
    <property type="match status" value="1"/>
</dbReference>
<evidence type="ECO:0000256" key="8">
    <source>
        <dbReference type="HAMAP-Rule" id="MF_01897"/>
    </source>
</evidence>
<dbReference type="Proteomes" id="UP001549749">
    <property type="component" value="Unassembled WGS sequence"/>
</dbReference>
<comment type="catalytic activity">
    <reaction evidence="1 8 9">
        <text>ATP-dependent breakage, passage and rejoining of double-stranded DNA.</text>
        <dbReference type="EC" id="5.6.2.2"/>
    </reaction>
</comment>
<dbReference type="InterPro" id="IPR006691">
    <property type="entry name" value="GyrA/parC_rep"/>
</dbReference>
<dbReference type="EC" id="5.6.2.2" evidence="8"/>
<dbReference type="InterPro" id="IPR002205">
    <property type="entry name" value="Topo_IIA_dom_A"/>
</dbReference>
<comment type="caution">
    <text evidence="12">The sequence shown here is derived from an EMBL/GenBank/DDBJ whole genome shotgun (WGS) entry which is preliminary data.</text>
</comment>
<reference evidence="12 13" key="1">
    <citation type="submission" date="2024-06" db="EMBL/GenBank/DDBJ databases">
        <title>Chitinophaga defluvii sp. nov., isolated from municipal sewage.</title>
        <authorList>
            <person name="Zhang L."/>
        </authorList>
    </citation>
    <scope>NUCLEOTIDE SEQUENCE [LARGE SCALE GENOMIC DNA]</scope>
    <source>
        <strain evidence="12 13">H8</strain>
    </source>
</reference>
<dbReference type="CDD" id="cd00187">
    <property type="entry name" value="TOP4c"/>
    <property type="match status" value="1"/>
</dbReference>
<dbReference type="InterPro" id="IPR050220">
    <property type="entry name" value="Type_II_DNA_Topoisomerases"/>
</dbReference>
<keyword evidence="3 8" id="KW-0547">Nucleotide-binding</keyword>
<dbReference type="Pfam" id="PF00521">
    <property type="entry name" value="DNA_topoisoIV"/>
    <property type="match status" value="1"/>
</dbReference>
<feature type="domain" description="Topo IIA-type catalytic" evidence="11">
    <location>
        <begin position="39"/>
        <end position="503"/>
    </location>
</feature>
<protein>
    <recommendedName>
        <fullName evidence="8">DNA gyrase subunit A</fullName>
        <ecNumber evidence="8">5.6.2.2</ecNumber>
    </recommendedName>
</protein>
<dbReference type="InterPro" id="IPR005743">
    <property type="entry name" value="GyrA"/>
</dbReference>
<evidence type="ECO:0000256" key="1">
    <source>
        <dbReference type="ARBA" id="ARBA00000185"/>
    </source>
</evidence>
<name>A0ABV2T2F6_9BACT</name>
<dbReference type="Gene3D" id="2.120.10.90">
    <property type="entry name" value="DNA gyrase/topoisomerase IV, subunit A, C-terminal"/>
    <property type="match status" value="1"/>
</dbReference>
<evidence type="ECO:0000256" key="10">
    <source>
        <dbReference type="SAM" id="MobiDB-lite"/>
    </source>
</evidence>
<evidence type="ECO:0000256" key="7">
    <source>
        <dbReference type="ARBA" id="ARBA00023235"/>
    </source>
</evidence>
<dbReference type="PANTHER" id="PTHR43493:SF5">
    <property type="entry name" value="DNA GYRASE SUBUNIT A, CHLOROPLASTIC_MITOCHONDRIAL"/>
    <property type="match status" value="1"/>
</dbReference>
<dbReference type="NCBIfam" id="NF004044">
    <property type="entry name" value="PRK05561.1"/>
    <property type="match status" value="1"/>
</dbReference>
<dbReference type="RefSeq" id="WP_354659847.1">
    <property type="nucleotide sequence ID" value="NZ_JBEXAC010000001.1"/>
</dbReference>
<keyword evidence="13" id="KW-1185">Reference proteome</keyword>